<feature type="compositionally biased region" description="Basic and acidic residues" evidence="1">
    <location>
        <begin position="43"/>
        <end position="55"/>
    </location>
</feature>
<protein>
    <submittedName>
        <fullName evidence="2">Uncharacterized protein</fullName>
    </submittedName>
</protein>
<dbReference type="AlphaFoldDB" id="A0AAV7NZ22"/>
<evidence type="ECO:0000256" key="1">
    <source>
        <dbReference type="SAM" id="MobiDB-lite"/>
    </source>
</evidence>
<proteinExistence type="predicted"/>
<name>A0AAV7NZ22_PLEWA</name>
<comment type="caution">
    <text evidence="2">The sequence shown here is derived from an EMBL/GenBank/DDBJ whole genome shotgun (WGS) entry which is preliminary data.</text>
</comment>
<dbReference type="EMBL" id="JANPWB010000012">
    <property type="protein sequence ID" value="KAJ1121141.1"/>
    <property type="molecule type" value="Genomic_DNA"/>
</dbReference>
<accession>A0AAV7NZ22</accession>
<keyword evidence="3" id="KW-1185">Reference proteome</keyword>
<gene>
    <name evidence="2" type="ORF">NDU88_009269</name>
</gene>
<dbReference type="InterPro" id="IPR043128">
    <property type="entry name" value="Rev_trsase/Diguanyl_cyclase"/>
</dbReference>
<evidence type="ECO:0000313" key="3">
    <source>
        <dbReference type="Proteomes" id="UP001066276"/>
    </source>
</evidence>
<evidence type="ECO:0000313" key="2">
    <source>
        <dbReference type="EMBL" id="KAJ1121141.1"/>
    </source>
</evidence>
<dbReference type="Proteomes" id="UP001066276">
    <property type="component" value="Chromosome 8"/>
</dbReference>
<feature type="region of interest" description="Disordered" evidence="1">
    <location>
        <begin position="26"/>
        <end position="112"/>
    </location>
</feature>
<organism evidence="2 3">
    <name type="scientific">Pleurodeles waltl</name>
    <name type="common">Iberian ribbed newt</name>
    <dbReference type="NCBI Taxonomy" id="8319"/>
    <lineage>
        <taxon>Eukaryota</taxon>
        <taxon>Metazoa</taxon>
        <taxon>Chordata</taxon>
        <taxon>Craniata</taxon>
        <taxon>Vertebrata</taxon>
        <taxon>Euteleostomi</taxon>
        <taxon>Amphibia</taxon>
        <taxon>Batrachia</taxon>
        <taxon>Caudata</taxon>
        <taxon>Salamandroidea</taxon>
        <taxon>Salamandridae</taxon>
        <taxon>Pleurodelinae</taxon>
        <taxon>Pleurodeles</taxon>
    </lineage>
</organism>
<feature type="compositionally biased region" description="Basic and acidic residues" evidence="1">
    <location>
        <begin position="72"/>
        <end position="84"/>
    </location>
</feature>
<reference evidence="2" key="1">
    <citation type="journal article" date="2022" name="bioRxiv">
        <title>Sequencing and chromosome-scale assembly of the giantPleurodeles waltlgenome.</title>
        <authorList>
            <person name="Brown T."/>
            <person name="Elewa A."/>
            <person name="Iarovenko S."/>
            <person name="Subramanian E."/>
            <person name="Araus A.J."/>
            <person name="Petzold A."/>
            <person name="Susuki M."/>
            <person name="Suzuki K.-i.T."/>
            <person name="Hayashi T."/>
            <person name="Toyoda A."/>
            <person name="Oliveira C."/>
            <person name="Osipova E."/>
            <person name="Leigh N.D."/>
            <person name="Simon A."/>
            <person name="Yun M.H."/>
        </authorList>
    </citation>
    <scope>NUCLEOTIDE SEQUENCE</scope>
    <source>
        <strain evidence="2">20211129_DDA</strain>
        <tissue evidence="2">Liver</tissue>
    </source>
</reference>
<dbReference type="Gene3D" id="3.30.70.270">
    <property type="match status" value="1"/>
</dbReference>
<sequence>MVGYYRRFFPHFSDIAAPLTALLEKKRPNQLRGGGGGASVPGRRRDLEFKERTGEGKGVTLQGNPTTEEETGEQRGTTEEDRFSGVKTTTEEETGIRDRQQGAPKKIAPQGE</sequence>